<dbReference type="Proteomes" id="UP000006049">
    <property type="component" value="Chromosome"/>
</dbReference>
<dbReference type="STRING" id="746697.Aeqsu_1593"/>
<evidence type="ECO:0000256" key="1">
    <source>
        <dbReference type="SAM" id="Phobius"/>
    </source>
</evidence>
<proteinExistence type="predicted"/>
<feature type="transmembrane region" description="Helical" evidence="1">
    <location>
        <begin position="6"/>
        <end position="27"/>
    </location>
</feature>
<keyword evidence="1" id="KW-1133">Transmembrane helix</keyword>
<evidence type="ECO:0000313" key="3">
    <source>
        <dbReference type="Proteomes" id="UP000006049"/>
    </source>
</evidence>
<keyword evidence="1" id="KW-0472">Membrane</keyword>
<keyword evidence="3" id="KW-1185">Reference proteome</keyword>
<name>I3YVR0_AEQSU</name>
<dbReference type="EMBL" id="CP003280">
    <property type="protein sequence ID" value="AFL81078.1"/>
    <property type="molecule type" value="Genomic_DNA"/>
</dbReference>
<dbReference type="AlphaFoldDB" id="I3YVR0"/>
<gene>
    <name evidence="2" type="ordered locus">Aeqsu_1593</name>
</gene>
<accession>I3YVR0</accession>
<dbReference type="InterPro" id="IPR036249">
    <property type="entry name" value="Thioredoxin-like_sf"/>
</dbReference>
<dbReference type="SUPFAM" id="SSF52833">
    <property type="entry name" value="Thioredoxin-like"/>
    <property type="match status" value="1"/>
</dbReference>
<sequence>MRKFLVFFGFSIFIIIVLILIGGVFLVNREDKNYKSFHQYTDAKTLSKKIHDEGKNAIVIITSPSCSGVPEFMPKIEKQQEYLNEENIKIYYVIDMLNRDTRDSLLTTVIKKYNINYVPLVIDPTKHPSGNLFDASNKYDTFLTQLCGICNDGSLGYPLYVYYKRGEYIGKSYYLNDSILSTLN</sequence>
<evidence type="ECO:0008006" key="4">
    <source>
        <dbReference type="Google" id="ProtNLM"/>
    </source>
</evidence>
<organism evidence="2 3">
    <name type="scientific">Aequorivita sublithincola (strain DSM 14238 / LMG 21431 / ACAM 643 / 9-3)</name>
    <dbReference type="NCBI Taxonomy" id="746697"/>
    <lineage>
        <taxon>Bacteria</taxon>
        <taxon>Pseudomonadati</taxon>
        <taxon>Bacteroidota</taxon>
        <taxon>Flavobacteriia</taxon>
        <taxon>Flavobacteriales</taxon>
        <taxon>Flavobacteriaceae</taxon>
        <taxon>Aequorivita</taxon>
    </lineage>
</organism>
<reference evidence="2 3" key="1">
    <citation type="submission" date="2012-06" db="EMBL/GenBank/DDBJ databases">
        <title>The complete genome of Aequorivita sublithincola DSM 14238.</title>
        <authorList>
            <consortium name="US DOE Joint Genome Institute (JGI-PGF)"/>
            <person name="Lucas S."/>
            <person name="Copeland A."/>
            <person name="Lapidus A."/>
            <person name="Goodwin L."/>
            <person name="Pitluck S."/>
            <person name="Peters L."/>
            <person name="Munk A.C.C."/>
            <person name="Kyrpides N."/>
            <person name="Mavromatis K."/>
            <person name="Pagani I."/>
            <person name="Ivanova N."/>
            <person name="Ovchinnikova G."/>
            <person name="Zeytun A."/>
            <person name="Detter J.C."/>
            <person name="Han C."/>
            <person name="Land M."/>
            <person name="Hauser L."/>
            <person name="Markowitz V."/>
            <person name="Cheng J.-F."/>
            <person name="Hugenholtz P."/>
            <person name="Woyke T."/>
            <person name="Wu D."/>
            <person name="Tindall B."/>
            <person name="Faehnrich R."/>
            <person name="Brambilla E."/>
            <person name="Klenk H.-P."/>
            <person name="Eisen J.A."/>
        </authorList>
    </citation>
    <scope>NUCLEOTIDE SEQUENCE [LARGE SCALE GENOMIC DNA]</scope>
    <source>
        <strain evidence="3">DSM 14238 / LMG 21431 / ACAM 643 / 9-3</strain>
    </source>
</reference>
<dbReference type="PATRIC" id="fig|746697.3.peg.1619"/>
<protein>
    <recommendedName>
        <fullName evidence="4">Thioredoxin domain-containing protein</fullName>
    </recommendedName>
</protein>
<dbReference type="HOGENOM" id="CLU_1465286_0_0_10"/>
<evidence type="ECO:0000313" key="2">
    <source>
        <dbReference type="EMBL" id="AFL81078.1"/>
    </source>
</evidence>
<dbReference type="Gene3D" id="3.40.30.10">
    <property type="entry name" value="Glutaredoxin"/>
    <property type="match status" value="1"/>
</dbReference>
<keyword evidence="1" id="KW-0812">Transmembrane</keyword>
<dbReference type="RefSeq" id="WP_014782333.1">
    <property type="nucleotide sequence ID" value="NC_018013.1"/>
</dbReference>
<dbReference type="KEGG" id="asl:Aeqsu_1593"/>